<dbReference type="SUPFAM" id="SSF55821">
    <property type="entry name" value="YrdC/RibB"/>
    <property type="match status" value="1"/>
</dbReference>
<evidence type="ECO:0000256" key="5">
    <source>
        <dbReference type="ARBA" id="ARBA00022619"/>
    </source>
</evidence>
<comment type="caution">
    <text evidence="13">The sequence shown here is derived from an EMBL/GenBank/DDBJ whole genome shotgun (WGS) entry which is preliminary data.</text>
</comment>
<dbReference type="GO" id="GO:0005829">
    <property type="term" value="C:cytosol"/>
    <property type="evidence" value="ECO:0007669"/>
    <property type="project" value="TreeGrafter"/>
</dbReference>
<dbReference type="GO" id="GO:0046872">
    <property type="term" value="F:metal ion binding"/>
    <property type="evidence" value="ECO:0007669"/>
    <property type="project" value="UniProtKB-KW"/>
</dbReference>
<comment type="cofactor">
    <cofactor evidence="12">
        <name>Mg(2+)</name>
        <dbReference type="ChEBI" id="CHEBI:18420"/>
    </cofactor>
    <cofactor evidence="12">
        <name>Mn(2+)</name>
        <dbReference type="ChEBI" id="CHEBI:29035"/>
    </cofactor>
    <text evidence="12">Binds 2 divalent metal cations per subunit. Magnesium or manganese.</text>
</comment>
<sequence length="236" mass="26400">MVKEHAIPYSTNCTNGTTIKSKMQTKTKVRFDSIIDAIKDFSEGKFVLVVDNEDRENEGDLIIAAEKITTEKMAFMVRYTSGLICVPATPERLDQLKLPLMVPNNTEKMKTAYTISVDYKYNTTTGISAHDRALTARSLANPAITDPSEFNRPGHVFPLIYREGGVLKRIGHTEASIDLCKLSGLQPVGVICELVRDDGQMARRDDCRAFADEHNLKLITIADLVQYRLDNGLFEI</sequence>
<evidence type="ECO:0000256" key="3">
    <source>
        <dbReference type="ARBA" id="ARBA00012153"/>
    </source>
</evidence>
<dbReference type="Gene3D" id="3.90.870.10">
    <property type="entry name" value="DHBP synthase"/>
    <property type="match status" value="1"/>
</dbReference>
<dbReference type="PANTHER" id="PTHR21327">
    <property type="entry name" value="GTP CYCLOHYDROLASE II-RELATED"/>
    <property type="match status" value="1"/>
</dbReference>
<keyword evidence="14" id="KW-1185">Reference proteome</keyword>
<comment type="pathway">
    <text evidence="1 12">Cofactor biosynthesis; riboflavin biosynthesis; 2-hydroxy-3-oxobutyl phosphate from D-ribulose 5-phosphate: step 1/1.</text>
</comment>
<dbReference type="InterPro" id="IPR000422">
    <property type="entry name" value="DHBP_synthase_RibB"/>
</dbReference>
<keyword evidence="6 12" id="KW-0479">Metal-binding</keyword>
<gene>
    <name evidence="13" type="ORF">CPELLU_LOCUS13526</name>
</gene>
<accession>A0A9N9IDY8</accession>
<evidence type="ECO:0000256" key="1">
    <source>
        <dbReference type="ARBA" id="ARBA00004904"/>
    </source>
</evidence>
<evidence type="ECO:0000256" key="2">
    <source>
        <dbReference type="ARBA" id="ARBA00011738"/>
    </source>
</evidence>
<evidence type="ECO:0000256" key="7">
    <source>
        <dbReference type="ARBA" id="ARBA00022842"/>
    </source>
</evidence>
<name>A0A9N9IDY8_9GLOM</name>
<evidence type="ECO:0000256" key="12">
    <source>
        <dbReference type="RuleBase" id="RU003843"/>
    </source>
</evidence>
<dbReference type="GO" id="GO:0009231">
    <property type="term" value="P:riboflavin biosynthetic process"/>
    <property type="evidence" value="ECO:0007669"/>
    <property type="project" value="UniProtKB-KW"/>
</dbReference>
<dbReference type="PANTHER" id="PTHR21327:SF18">
    <property type="entry name" value="3,4-DIHYDROXY-2-BUTANONE 4-PHOSPHATE SYNTHASE"/>
    <property type="match status" value="1"/>
</dbReference>
<dbReference type="FunFam" id="3.90.870.10:FF:000002">
    <property type="entry name" value="3,4-dihydroxy-2-butanone 4-phosphate synthase"/>
    <property type="match status" value="1"/>
</dbReference>
<comment type="subunit">
    <text evidence="2 12">Homodimer.</text>
</comment>
<protein>
    <recommendedName>
        <fullName evidence="4 12">3,4-dihydroxy-2-butanone 4-phosphate synthase</fullName>
        <shortName evidence="12">DHBP synthase</shortName>
        <ecNumber evidence="3 12">4.1.99.12</ecNumber>
    </recommendedName>
</protein>
<keyword evidence="7 12" id="KW-0460">Magnesium</keyword>
<evidence type="ECO:0000256" key="9">
    <source>
        <dbReference type="ARBA" id="ARBA00023211"/>
    </source>
</evidence>
<dbReference type="EMBL" id="CAJVQA010014537">
    <property type="protein sequence ID" value="CAG8731630.1"/>
    <property type="molecule type" value="Genomic_DNA"/>
</dbReference>
<dbReference type="InterPro" id="IPR017945">
    <property type="entry name" value="DHBP_synth_RibB-like_a/b_dom"/>
</dbReference>
<evidence type="ECO:0000256" key="8">
    <source>
        <dbReference type="ARBA" id="ARBA00023206"/>
    </source>
</evidence>
<evidence type="ECO:0000256" key="10">
    <source>
        <dbReference type="ARBA" id="ARBA00023239"/>
    </source>
</evidence>
<dbReference type="NCBIfam" id="TIGR00506">
    <property type="entry name" value="ribB"/>
    <property type="match status" value="1"/>
</dbReference>
<organism evidence="13 14">
    <name type="scientific">Cetraspora pellucida</name>
    <dbReference type="NCBI Taxonomy" id="1433469"/>
    <lineage>
        <taxon>Eukaryota</taxon>
        <taxon>Fungi</taxon>
        <taxon>Fungi incertae sedis</taxon>
        <taxon>Mucoromycota</taxon>
        <taxon>Glomeromycotina</taxon>
        <taxon>Glomeromycetes</taxon>
        <taxon>Diversisporales</taxon>
        <taxon>Gigasporaceae</taxon>
        <taxon>Cetraspora</taxon>
    </lineage>
</organism>
<comment type="catalytic activity">
    <reaction evidence="12">
        <text>D-ribulose 5-phosphate = (2S)-2-hydroxy-3-oxobutyl phosphate + formate + H(+)</text>
        <dbReference type="Rhea" id="RHEA:18457"/>
        <dbReference type="ChEBI" id="CHEBI:15378"/>
        <dbReference type="ChEBI" id="CHEBI:15740"/>
        <dbReference type="ChEBI" id="CHEBI:58121"/>
        <dbReference type="ChEBI" id="CHEBI:58830"/>
        <dbReference type="EC" id="4.1.99.12"/>
    </reaction>
</comment>
<keyword evidence="9 12" id="KW-0464">Manganese</keyword>
<comment type="function">
    <text evidence="12">Catalyzes the conversion of D-ribulose 5-phosphate to formate and 3,4-dihydroxy-2-butanone 4-phosphate.</text>
</comment>
<evidence type="ECO:0000313" key="14">
    <source>
        <dbReference type="Proteomes" id="UP000789759"/>
    </source>
</evidence>
<dbReference type="GO" id="GO:0005758">
    <property type="term" value="C:mitochondrial intermembrane space"/>
    <property type="evidence" value="ECO:0007669"/>
    <property type="project" value="TreeGrafter"/>
</dbReference>
<dbReference type="EC" id="4.1.99.12" evidence="3 12"/>
<dbReference type="HAMAP" id="MF_00180">
    <property type="entry name" value="RibB"/>
    <property type="match status" value="1"/>
</dbReference>
<dbReference type="AlphaFoldDB" id="A0A9N9IDY8"/>
<evidence type="ECO:0000256" key="4">
    <source>
        <dbReference type="ARBA" id="ARBA00018836"/>
    </source>
</evidence>
<dbReference type="OrthoDB" id="60371at2759"/>
<comment type="similarity">
    <text evidence="11 12">Belongs to the DHBP synthase family.</text>
</comment>
<reference evidence="13" key="1">
    <citation type="submission" date="2021-06" db="EMBL/GenBank/DDBJ databases">
        <authorList>
            <person name="Kallberg Y."/>
            <person name="Tangrot J."/>
            <person name="Rosling A."/>
        </authorList>
    </citation>
    <scope>NUCLEOTIDE SEQUENCE</scope>
    <source>
        <strain evidence="13">FL966</strain>
    </source>
</reference>
<evidence type="ECO:0000256" key="11">
    <source>
        <dbReference type="ARBA" id="ARBA00060730"/>
    </source>
</evidence>
<evidence type="ECO:0000256" key="6">
    <source>
        <dbReference type="ARBA" id="ARBA00022723"/>
    </source>
</evidence>
<keyword evidence="5 12" id="KW-0686">Riboflavin biosynthesis</keyword>
<proteinExistence type="inferred from homology"/>
<dbReference type="Proteomes" id="UP000789759">
    <property type="component" value="Unassembled WGS sequence"/>
</dbReference>
<dbReference type="GO" id="GO:0008686">
    <property type="term" value="F:3,4-dihydroxy-2-butanone-4-phosphate synthase activity"/>
    <property type="evidence" value="ECO:0007669"/>
    <property type="project" value="UniProtKB-EC"/>
</dbReference>
<keyword evidence="10 12" id="KW-0456">Lyase</keyword>
<dbReference type="Pfam" id="PF00926">
    <property type="entry name" value="DHBP_synthase"/>
    <property type="match status" value="1"/>
</dbReference>
<keyword evidence="8" id="KW-0318">Glutathionylation</keyword>
<evidence type="ECO:0000313" key="13">
    <source>
        <dbReference type="EMBL" id="CAG8731630.1"/>
    </source>
</evidence>